<dbReference type="EMBL" id="JABTEG010000004">
    <property type="protein sequence ID" value="KAG4305244.1"/>
    <property type="molecule type" value="Genomic_DNA"/>
</dbReference>
<reference evidence="1 2" key="1">
    <citation type="journal article" date="2021" name="Commun. Biol.">
        <title>Genomic insights into the host specific adaptation of the Pneumocystis genus.</title>
        <authorList>
            <person name="Cisse O.H."/>
            <person name="Ma L."/>
            <person name="Dekker J.P."/>
            <person name="Khil P.P."/>
            <person name="Youn J.-H."/>
            <person name="Brenchley J.M."/>
            <person name="Blair R."/>
            <person name="Pahar B."/>
            <person name="Chabe M."/>
            <person name="Van Rompay K.K.A."/>
            <person name="Keesler R."/>
            <person name="Sukura A."/>
            <person name="Hirsch V."/>
            <person name="Kutty G."/>
            <person name="Liu Y."/>
            <person name="Peng L."/>
            <person name="Chen J."/>
            <person name="Song J."/>
            <person name="Weissenbacher-Lang C."/>
            <person name="Xu J."/>
            <person name="Upham N.S."/>
            <person name="Stajich J.E."/>
            <person name="Cuomo C.A."/>
            <person name="Cushion M.T."/>
            <person name="Kovacs J.A."/>
        </authorList>
    </citation>
    <scope>NUCLEOTIDE SEQUENCE [LARGE SCALE GENOMIC DNA]</scope>
    <source>
        <strain evidence="1 2">RABM</strain>
    </source>
</reference>
<sequence length="939" mass="109166">MIQKCLIQKFINRIISNPFLRFKSKHKNPYIHIWRCYSYFKEDIQQKKEFRKHSEWKNQKSFHNEAQKNNTSKKHQIGIRQKMIEKYHLINNEKLTNENILGNIENEKKDSQYGTINMDDDIFNCSYLNNISPCDLVEVRKSEYGVVGIVIQGAISSSDKIHVLLDNRKTIYCKPGDILFLIPSFLKDISDKELSNLKIINRNLCSDGLVSQNIIHSLRDFKLESHHFYKKFLIKSDTLYQRLHHPDPDQHTYVDLVDLCSSEYKISKPTSAHLYALHSLLANDPYHYVMDSRNQLSLNKYEVRPKNEVEMIKTVSHWVRVRSSEFIHFTQKMSDIIKIYREKKNCTAQDIALPEKYFFSETDLLFIKFMKQYFLERRQFQSSIYLSFVPKILKATGMYSNTLNRENALLFMQEIGVWAPWENYISFDRSLSLPGFGTSKAIDILLEKITLTSNLSSNQLQNFNLKDNFENSRHDFDQLPVYVIDDSEATELDDGISIEKKSNNETWLHIHIADPGAFILPNSDISNFASKLITTVFTPEKRYHMLPHSLTSSYFCLGSPLKKHLVLTFSAKLCENGSILDFKISPAYISNIRKLSYDDVDNDVFGVSLKNISYCFSTDFSNNSITESDKRQIDQIDFLDKKNLNDIYRISALRLQYRISHGFWQYSTTSANVKLQYTEPYFTSITNKPQFFQSYPNIKNVAFDFLDSPTRIMVAEMMILAGEIAAKFCVERNLPVPFRSQNIILKHQYFNKYNKILEKRNFATGKVSLEDGLQLANYTGPTIVSTSPNSHSSLAVNHYVQATSPLRRYCDLVTHWQIQASLKGTEHSKLPFSKEYLDSVLPLWCLKEKTLKNFGKISTKLWVCILLLKIGLETLCPFHAWVWSIQDRKLLVTGIIKELGVNCKISNNNGYFHNNLGDLIKIKITRIDLVDRVIYACQI</sequence>
<proteinExistence type="predicted"/>
<evidence type="ECO:0000313" key="1">
    <source>
        <dbReference type="EMBL" id="KAG4305244.1"/>
    </source>
</evidence>
<accession>A0ACB7CBX5</accession>
<keyword evidence="2" id="KW-1185">Reference proteome</keyword>
<dbReference type="Proteomes" id="UP000768646">
    <property type="component" value="Unassembled WGS sequence"/>
</dbReference>
<gene>
    <name evidence="1" type="ORF">PORY_001414</name>
</gene>
<evidence type="ECO:0000313" key="2">
    <source>
        <dbReference type="Proteomes" id="UP000768646"/>
    </source>
</evidence>
<protein>
    <submittedName>
        <fullName evidence="1">Uncharacterized protein</fullName>
    </submittedName>
</protein>
<comment type="caution">
    <text evidence="1">The sequence shown here is derived from an EMBL/GenBank/DDBJ whole genome shotgun (WGS) entry which is preliminary data.</text>
</comment>
<name>A0ACB7CBX5_9ASCO</name>
<organism evidence="1 2">
    <name type="scientific">Pneumocystis oryctolagi</name>
    <dbReference type="NCBI Taxonomy" id="42067"/>
    <lineage>
        <taxon>Eukaryota</taxon>
        <taxon>Fungi</taxon>
        <taxon>Dikarya</taxon>
        <taxon>Ascomycota</taxon>
        <taxon>Taphrinomycotina</taxon>
        <taxon>Pneumocystomycetes</taxon>
        <taxon>Pneumocystaceae</taxon>
        <taxon>Pneumocystis</taxon>
    </lineage>
</organism>